<accession>A0A4P9YG56</accession>
<protein>
    <submittedName>
        <fullName evidence="2">Uncharacterized protein</fullName>
    </submittedName>
</protein>
<feature type="signal peptide" evidence="1">
    <location>
        <begin position="1"/>
        <end position="16"/>
    </location>
</feature>
<evidence type="ECO:0000256" key="1">
    <source>
        <dbReference type="SAM" id="SignalP"/>
    </source>
</evidence>
<dbReference type="AlphaFoldDB" id="A0A4P9YG56"/>
<evidence type="ECO:0000313" key="3">
    <source>
        <dbReference type="Proteomes" id="UP000281549"/>
    </source>
</evidence>
<keyword evidence="1" id="KW-0732">Signal</keyword>
<organism evidence="2 3">
    <name type="scientific">Rozella allomycis (strain CSF55)</name>
    <dbReference type="NCBI Taxonomy" id="988480"/>
    <lineage>
        <taxon>Eukaryota</taxon>
        <taxon>Fungi</taxon>
        <taxon>Fungi incertae sedis</taxon>
        <taxon>Cryptomycota</taxon>
        <taxon>Cryptomycota incertae sedis</taxon>
        <taxon>Rozella</taxon>
    </lineage>
</organism>
<proteinExistence type="predicted"/>
<dbReference type="Proteomes" id="UP000281549">
    <property type="component" value="Unassembled WGS sequence"/>
</dbReference>
<dbReference type="EMBL" id="ML005515">
    <property type="protein sequence ID" value="RKP18255.1"/>
    <property type="molecule type" value="Genomic_DNA"/>
</dbReference>
<evidence type="ECO:0000313" key="2">
    <source>
        <dbReference type="EMBL" id="RKP18255.1"/>
    </source>
</evidence>
<gene>
    <name evidence="2" type="ORF">ROZALSC1DRAFT_23408</name>
</gene>
<reference evidence="3" key="1">
    <citation type="journal article" date="2018" name="Nat. Microbiol.">
        <title>Leveraging single-cell genomics to expand the fungal tree of life.</title>
        <authorList>
            <person name="Ahrendt S.R."/>
            <person name="Quandt C.A."/>
            <person name="Ciobanu D."/>
            <person name="Clum A."/>
            <person name="Salamov A."/>
            <person name="Andreopoulos B."/>
            <person name="Cheng J.F."/>
            <person name="Woyke T."/>
            <person name="Pelin A."/>
            <person name="Henrissat B."/>
            <person name="Reynolds N.K."/>
            <person name="Benny G.L."/>
            <person name="Smith M.E."/>
            <person name="James T.Y."/>
            <person name="Grigoriev I.V."/>
        </authorList>
    </citation>
    <scope>NUCLEOTIDE SEQUENCE [LARGE SCALE GENOMIC DNA]</scope>
    <source>
        <strain evidence="3">CSF55</strain>
    </source>
</reference>
<feature type="chain" id="PRO_5020567424" evidence="1">
    <location>
        <begin position="17"/>
        <end position="324"/>
    </location>
</feature>
<sequence>MNFIFLLFLLAWSTIATDVTTGTSEVLPFDIYNHINDFVDVKTSNRFRSTKKHLYQNLKIHSDVLFHWFGKCGPFFDGTFCDENAIQYFYANYHHFLDPNGEFANKDRILKEDLIVLLVKRSQFTPFNCYNYNGHHRGSDEKPDIEPLEYCIVNDMEQCVQILQSRKFYLRSAEDISANVTSVSGNLYIQETLENTRQIFNLISQANLGQDDLNEFLNDQRENLKPVDERTLINSLRKACNGTSTESNFVHLGVWMLRNHFSAFSYSGFRTVMYAFRTSPITPVGATIINKVLQINFSMINGYKRVILMKLFEDETFVTNHWEK</sequence>
<name>A0A4P9YG56_ROZAC</name>
<feature type="non-terminal residue" evidence="2">
    <location>
        <position position="324"/>
    </location>
</feature>